<protein>
    <submittedName>
        <fullName evidence="2">Uncharacterized protein</fullName>
    </submittedName>
</protein>
<gene>
    <name evidence="2" type="ORF">AVDCRST_MAG66-1957</name>
</gene>
<feature type="compositionally biased region" description="Basic residues" evidence="1">
    <location>
        <begin position="18"/>
        <end position="33"/>
    </location>
</feature>
<dbReference type="AlphaFoldDB" id="A0A6J4P8Z6"/>
<feature type="region of interest" description="Disordered" evidence="1">
    <location>
        <begin position="1"/>
        <end position="65"/>
    </location>
</feature>
<proteinExistence type="predicted"/>
<evidence type="ECO:0000313" key="2">
    <source>
        <dbReference type="EMBL" id="CAA9409578.1"/>
    </source>
</evidence>
<dbReference type="EMBL" id="CADCUS010000283">
    <property type="protein sequence ID" value="CAA9409578.1"/>
    <property type="molecule type" value="Genomic_DNA"/>
</dbReference>
<organism evidence="2">
    <name type="scientific">uncultured Pseudonocardia sp</name>
    <dbReference type="NCBI Taxonomy" id="211455"/>
    <lineage>
        <taxon>Bacteria</taxon>
        <taxon>Bacillati</taxon>
        <taxon>Actinomycetota</taxon>
        <taxon>Actinomycetes</taxon>
        <taxon>Pseudonocardiales</taxon>
        <taxon>Pseudonocardiaceae</taxon>
        <taxon>Pseudonocardia</taxon>
        <taxon>environmental samples</taxon>
    </lineage>
</organism>
<accession>A0A6J4P8Z6</accession>
<feature type="non-terminal residue" evidence="2">
    <location>
        <position position="65"/>
    </location>
</feature>
<feature type="compositionally biased region" description="Gly residues" evidence="1">
    <location>
        <begin position="34"/>
        <end position="53"/>
    </location>
</feature>
<feature type="non-terminal residue" evidence="2">
    <location>
        <position position="1"/>
    </location>
</feature>
<reference evidence="2" key="1">
    <citation type="submission" date="2020-02" db="EMBL/GenBank/DDBJ databases">
        <authorList>
            <person name="Meier V. D."/>
        </authorList>
    </citation>
    <scope>NUCLEOTIDE SEQUENCE</scope>
    <source>
        <strain evidence="2">AVDCRST_MAG66</strain>
    </source>
</reference>
<evidence type="ECO:0000256" key="1">
    <source>
        <dbReference type="SAM" id="MobiDB-lite"/>
    </source>
</evidence>
<sequence>DQPPPVGPRTGGGAERRPVRRPRRRARGRRGRGGRAAVGRGGVVTGRDPGAGRGPAPRRRAVCGL</sequence>
<feature type="compositionally biased region" description="Basic residues" evidence="1">
    <location>
        <begin position="56"/>
        <end position="65"/>
    </location>
</feature>
<name>A0A6J4P8Z6_9PSEU</name>